<dbReference type="EMBL" id="MU853424">
    <property type="protein sequence ID" value="KAK4131467.1"/>
    <property type="molecule type" value="Genomic_DNA"/>
</dbReference>
<organism evidence="2 3">
    <name type="scientific">Trichocladium antarcticum</name>
    <dbReference type="NCBI Taxonomy" id="1450529"/>
    <lineage>
        <taxon>Eukaryota</taxon>
        <taxon>Fungi</taxon>
        <taxon>Dikarya</taxon>
        <taxon>Ascomycota</taxon>
        <taxon>Pezizomycotina</taxon>
        <taxon>Sordariomycetes</taxon>
        <taxon>Sordariomycetidae</taxon>
        <taxon>Sordariales</taxon>
        <taxon>Chaetomiaceae</taxon>
        <taxon>Trichocladium</taxon>
    </lineage>
</organism>
<protein>
    <submittedName>
        <fullName evidence="2">Uncharacterized protein</fullName>
    </submittedName>
</protein>
<dbReference type="Proteomes" id="UP001304895">
    <property type="component" value="Unassembled WGS sequence"/>
</dbReference>
<keyword evidence="3" id="KW-1185">Reference proteome</keyword>
<comment type="caution">
    <text evidence="2">The sequence shown here is derived from an EMBL/GenBank/DDBJ whole genome shotgun (WGS) entry which is preliminary data.</text>
</comment>
<evidence type="ECO:0000256" key="1">
    <source>
        <dbReference type="SAM" id="MobiDB-lite"/>
    </source>
</evidence>
<sequence>MLANNTSSSASMIYSGGGNSTTADRFATPSPMHPLVLFLTTAVAESTNAINPDTCSTRGPRRQIYTNP</sequence>
<feature type="region of interest" description="Disordered" evidence="1">
    <location>
        <begin position="1"/>
        <end position="27"/>
    </location>
</feature>
<evidence type="ECO:0000313" key="3">
    <source>
        <dbReference type="Proteomes" id="UP001304895"/>
    </source>
</evidence>
<accession>A0AAN6ZAU8</accession>
<feature type="compositionally biased region" description="Polar residues" evidence="1">
    <location>
        <begin position="1"/>
        <end position="12"/>
    </location>
</feature>
<evidence type="ECO:0000313" key="2">
    <source>
        <dbReference type="EMBL" id="KAK4131467.1"/>
    </source>
</evidence>
<reference evidence="2" key="1">
    <citation type="journal article" date="2023" name="Mol. Phylogenet. Evol.">
        <title>Genome-scale phylogeny and comparative genomics of the fungal order Sordariales.</title>
        <authorList>
            <person name="Hensen N."/>
            <person name="Bonometti L."/>
            <person name="Westerberg I."/>
            <person name="Brannstrom I.O."/>
            <person name="Guillou S."/>
            <person name="Cros-Aarteil S."/>
            <person name="Calhoun S."/>
            <person name="Haridas S."/>
            <person name="Kuo A."/>
            <person name="Mondo S."/>
            <person name="Pangilinan J."/>
            <person name="Riley R."/>
            <person name="LaButti K."/>
            <person name="Andreopoulos B."/>
            <person name="Lipzen A."/>
            <person name="Chen C."/>
            <person name="Yan M."/>
            <person name="Daum C."/>
            <person name="Ng V."/>
            <person name="Clum A."/>
            <person name="Steindorff A."/>
            <person name="Ohm R.A."/>
            <person name="Martin F."/>
            <person name="Silar P."/>
            <person name="Natvig D.O."/>
            <person name="Lalanne C."/>
            <person name="Gautier V."/>
            <person name="Ament-Velasquez S.L."/>
            <person name="Kruys A."/>
            <person name="Hutchinson M.I."/>
            <person name="Powell A.J."/>
            <person name="Barry K."/>
            <person name="Miller A.N."/>
            <person name="Grigoriev I.V."/>
            <person name="Debuchy R."/>
            <person name="Gladieux P."/>
            <person name="Hiltunen Thoren M."/>
            <person name="Johannesson H."/>
        </authorList>
    </citation>
    <scope>NUCLEOTIDE SEQUENCE</scope>
    <source>
        <strain evidence="2">CBS 123565</strain>
    </source>
</reference>
<name>A0AAN6ZAU8_9PEZI</name>
<reference evidence="2" key="2">
    <citation type="submission" date="2023-05" db="EMBL/GenBank/DDBJ databases">
        <authorList>
            <consortium name="Lawrence Berkeley National Laboratory"/>
            <person name="Steindorff A."/>
            <person name="Hensen N."/>
            <person name="Bonometti L."/>
            <person name="Westerberg I."/>
            <person name="Brannstrom I.O."/>
            <person name="Guillou S."/>
            <person name="Cros-Aarteil S."/>
            <person name="Calhoun S."/>
            <person name="Haridas S."/>
            <person name="Kuo A."/>
            <person name="Mondo S."/>
            <person name="Pangilinan J."/>
            <person name="Riley R."/>
            <person name="Labutti K."/>
            <person name="Andreopoulos B."/>
            <person name="Lipzen A."/>
            <person name="Chen C."/>
            <person name="Yanf M."/>
            <person name="Daum C."/>
            <person name="Ng V."/>
            <person name="Clum A."/>
            <person name="Ohm R."/>
            <person name="Martin F."/>
            <person name="Silar P."/>
            <person name="Natvig D."/>
            <person name="Lalanne C."/>
            <person name="Gautier V."/>
            <person name="Ament-Velasquez S.L."/>
            <person name="Kruys A."/>
            <person name="Hutchinson M.I."/>
            <person name="Powell A.J."/>
            <person name="Barry K."/>
            <person name="Miller A.N."/>
            <person name="Grigoriev I.V."/>
            <person name="Debuchy R."/>
            <person name="Gladieux P."/>
            <person name="Thoren M.H."/>
            <person name="Johannesson H."/>
        </authorList>
    </citation>
    <scope>NUCLEOTIDE SEQUENCE</scope>
    <source>
        <strain evidence="2">CBS 123565</strain>
    </source>
</reference>
<gene>
    <name evidence="2" type="ORF">BT67DRAFT_156272</name>
</gene>
<dbReference type="AlphaFoldDB" id="A0AAN6ZAU8"/>
<proteinExistence type="predicted"/>